<keyword evidence="1" id="KW-1133">Transmembrane helix</keyword>
<keyword evidence="1" id="KW-0812">Transmembrane</keyword>
<reference evidence="2" key="1">
    <citation type="submission" date="2023-04" db="EMBL/GenBank/DDBJ databases">
        <title>Colletotrichum limetticola genome sequence.</title>
        <authorList>
            <person name="Baroncelli R."/>
        </authorList>
    </citation>
    <scope>NUCLEOTIDE SEQUENCE</scope>
    <source>
        <strain evidence="2">KLA-Anderson</strain>
    </source>
</reference>
<evidence type="ECO:0000256" key="1">
    <source>
        <dbReference type="SAM" id="Phobius"/>
    </source>
</evidence>
<proteinExistence type="predicted"/>
<feature type="transmembrane region" description="Helical" evidence="1">
    <location>
        <begin position="72"/>
        <end position="92"/>
    </location>
</feature>
<evidence type="ECO:0000313" key="2">
    <source>
        <dbReference type="EMBL" id="KAK0371769.1"/>
    </source>
</evidence>
<protein>
    <submittedName>
        <fullName evidence="2">Uncharacterized protein</fullName>
    </submittedName>
</protein>
<sequence>MDSATFALLTDGSYEIYRWALATDPIRDYNKPLFRTLGERCFEIQTGYLRIPPQFGFFSPGPCPLQGIESCFFVNLVSFSLILYLFLGISSISRVPRTFSRKAAFLPPVILVITWFLMCVVSFHVSTGLPNSY</sequence>
<keyword evidence="1" id="KW-0472">Membrane</keyword>
<name>A0ABQ9PIB4_9PEZI</name>
<dbReference type="Proteomes" id="UP001169217">
    <property type="component" value="Unassembled WGS sequence"/>
</dbReference>
<feature type="transmembrane region" description="Helical" evidence="1">
    <location>
        <begin position="104"/>
        <end position="125"/>
    </location>
</feature>
<keyword evidence="3" id="KW-1185">Reference proteome</keyword>
<gene>
    <name evidence="2" type="ORF">CLIM01_10880</name>
</gene>
<evidence type="ECO:0000313" key="3">
    <source>
        <dbReference type="Proteomes" id="UP001169217"/>
    </source>
</evidence>
<accession>A0ABQ9PIB4</accession>
<organism evidence="2 3">
    <name type="scientific">Colletotrichum limetticola</name>
    <dbReference type="NCBI Taxonomy" id="1209924"/>
    <lineage>
        <taxon>Eukaryota</taxon>
        <taxon>Fungi</taxon>
        <taxon>Dikarya</taxon>
        <taxon>Ascomycota</taxon>
        <taxon>Pezizomycotina</taxon>
        <taxon>Sordariomycetes</taxon>
        <taxon>Hypocreomycetidae</taxon>
        <taxon>Glomerellales</taxon>
        <taxon>Glomerellaceae</taxon>
        <taxon>Colletotrichum</taxon>
        <taxon>Colletotrichum acutatum species complex</taxon>
    </lineage>
</organism>
<comment type="caution">
    <text evidence="2">The sequence shown here is derived from an EMBL/GenBank/DDBJ whole genome shotgun (WGS) entry which is preliminary data.</text>
</comment>
<dbReference type="EMBL" id="JARUPT010000418">
    <property type="protein sequence ID" value="KAK0371769.1"/>
    <property type="molecule type" value="Genomic_DNA"/>
</dbReference>